<gene>
    <name evidence="3" type="ORF">ACFFHF_16465</name>
</gene>
<evidence type="ECO:0000313" key="3">
    <source>
        <dbReference type="EMBL" id="MFC0476797.1"/>
    </source>
</evidence>
<dbReference type="InterPro" id="IPR006976">
    <property type="entry name" value="VanZ-like"/>
</dbReference>
<feature type="transmembrane region" description="Helical" evidence="1">
    <location>
        <begin position="33"/>
        <end position="54"/>
    </location>
</feature>
<dbReference type="PANTHER" id="PTHR36834:SF1">
    <property type="entry name" value="INTEGRAL MEMBRANE PROTEIN"/>
    <property type="match status" value="1"/>
</dbReference>
<feature type="transmembrane region" description="Helical" evidence="1">
    <location>
        <begin position="113"/>
        <end position="134"/>
    </location>
</feature>
<keyword evidence="1" id="KW-0472">Membrane</keyword>
<reference evidence="3 4" key="1">
    <citation type="submission" date="2024-09" db="EMBL/GenBank/DDBJ databases">
        <authorList>
            <person name="Sun Q."/>
            <person name="Mori K."/>
        </authorList>
    </citation>
    <scope>NUCLEOTIDE SEQUENCE [LARGE SCALE GENOMIC DNA]</scope>
    <source>
        <strain evidence="3 4">CGMCC 1.9126</strain>
    </source>
</reference>
<keyword evidence="4" id="KW-1185">Reference proteome</keyword>
<name>A0ABV6KTY5_9BACI</name>
<protein>
    <submittedName>
        <fullName evidence="3">VanZ family protein</fullName>
    </submittedName>
</protein>
<feature type="transmembrane region" description="Helical" evidence="1">
    <location>
        <begin position="85"/>
        <end position="106"/>
    </location>
</feature>
<dbReference type="EMBL" id="JBHLUU010000112">
    <property type="protein sequence ID" value="MFC0476797.1"/>
    <property type="molecule type" value="Genomic_DNA"/>
</dbReference>
<proteinExistence type="predicted"/>
<dbReference type="Pfam" id="PF04892">
    <property type="entry name" value="VanZ"/>
    <property type="match status" value="1"/>
</dbReference>
<organism evidence="3 4">
    <name type="scientific">Robertmurraya beringensis</name>
    <dbReference type="NCBI Taxonomy" id="641660"/>
    <lineage>
        <taxon>Bacteria</taxon>
        <taxon>Bacillati</taxon>
        <taxon>Bacillota</taxon>
        <taxon>Bacilli</taxon>
        <taxon>Bacillales</taxon>
        <taxon>Bacillaceae</taxon>
        <taxon>Robertmurraya</taxon>
    </lineage>
</organism>
<feature type="domain" description="VanZ-like" evidence="2">
    <location>
        <begin position="36"/>
        <end position="163"/>
    </location>
</feature>
<keyword evidence="1" id="KW-1133">Transmembrane helix</keyword>
<dbReference type="Proteomes" id="UP001589738">
    <property type="component" value="Unassembled WGS sequence"/>
</dbReference>
<dbReference type="PANTHER" id="PTHR36834">
    <property type="entry name" value="MEMBRANE PROTEIN-RELATED"/>
    <property type="match status" value="1"/>
</dbReference>
<sequence>MYLHEVVILVIWIGITLLVYFIVCFVRNEKMVVSLYIIFLLLIVYSASLGLLLFNRPTEQYYGNFNLIPFSTIQFYFSGKVNPFISFYNLAANVCLTIPFGLFLMIRREKHNFSVLNIIFSPLIFISIIEVLQYFSHRGNLDIDDLILNFTGVLIGFLIYPVFKRVVQIK</sequence>
<dbReference type="RefSeq" id="WP_160548473.1">
    <property type="nucleotide sequence ID" value="NZ_JBHLUU010000112.1"/>
</dbReference>
<evidence type="ECO:0000259" key="2">
    <source>
        <dbReference type="Pfam" id="PF04892"/>
    </source>
</evidence>
<keyword evidence="1" id="KW-0812">Transmembrane</keyword>
<comment type="caution">
    <text evidence="3">The sequence shown here is derived from an EMBL/GenBank/DDBJ whole genome shotgun (WGS) entry which is preliminary data.</text>
</comment>
<feature type="transmembrane region" description="Helical" evidence="1">
    <location>
        <begin position="6"/>
        <end position="26"/>
    </location>
</feature>
<evidence type="ECO:0000313" key="4">
    <source>
        <dbReference type="Proteomes" id="UP001589738"/>
    </source>
</evidence>
<dbReference type="InterPro" id="IPR053150">
    <property type="entry name" value="Teicoplanin_resist-assoc"/>
</dbReference>
<evidence type="ECO:0000256" key="1">
    <source>
        <dbReference type="SAM" id="Phobius"/>
    </source>
</evidence>
<feature type="transmembrane region" description="Helical" evidence="1">
    <location>
        <begin position="146"/>
        <end position="163"/>
    </location>
</feature>
<accession>A0ABV6KTY5</accession>